<keyword evidence="3" id="KW-1185">Reference proteome</keyword>
<name>A0ABS9BLE9_9BACT</name>
<reference evidence="2 3" key="1">
    <citation type="submission" date="2022-01" db="EMBL/GenBank/DDBJ databases">
        <title>Flavihumibacter sp. nov., isolated from sediment of a river.</title>
        <authorList>
            <person name="Liu H."/>
        </authorList>
    </citation>
    <scope>NUCLEOTIDE SEQUENCE [LARGE SCALE GENOMIC DNA]</scope>
    <source>
        <strain evidence="2 3">RY-1</strain>
    </source>
</reference>
<protein>
    <submittedName>
        <fullName evidence="2">Uncharacterized protein</fullName>
    </submittedName>
</protein>
<dbReference type="Proteomes" id="UP001200145">
    <property type="component" value="Unassembled WGS sequence"/>
</dbReference>
<dbReference type="EMBL" id="JAKEVY010000004">
    <property type="protein sequence ID" value="MCF1716010.1"/>
    <property type="molecule type" value="Genomic_DNA"/>
</dbReference>
<dbReference type="RefSeq" id="WP_234866962.1">
    <property type="nucleotide sequence ID" value="NZ_JAKEVY010000004.1"/>
</dbReference>
<evidence type="ECO:0000313" key="3">
    <source>
        <dbReference type="Proteomes" id="UP001200145"/>
    </source>
</evidence>
<comment type="caution">
    <text evidence="2">The sequence shown here is derived from an EMBL/GenBank/DDBJ whole genome shotgun (WGS) entry which is preliminary data.</text>
</comment>
<accession>A0ABS9BLE9</accession>
<evidence type="ECO:0000256" key="1">
    <source>
        <dbReference type="SAM" id="MobiDB-lite"/>
    </source>
</evidence>
<evidence type="ECO:0000313" key="2">
    <source>
        <dbReference type="EMBL" id="MCF1716010.1"/>
    </source>
</evidence>
<sequence>MEEETKEKGDGRREAGDKGGMEEDTKETGYRGNKGDRIQRRRENGNTEEWEKCTNWG</sequence>
<proteinExistence type="predicted"/>
<feature type="region of interest" description="Disordered" evidence="1">
    <location>
        <begin position="1"/>
        <end position="57"/>
    </location>
</feature>
<organism evidence="2 3">
    <name type="scientific">Flavihumibacter fluminis</name>
    <dbReference type="NCBI Taxonomy" id="2909236"/>
    <lineage>
        <taxon>Bacteria</taxon>
        <taxon>Pseudomonadati</taxon>
        <taxon>Bacteroidota</taxon>
        <taxon>Chitinophagia</taxon>
        <taxon>Chitinophagales</taxon>
        <taxon>Chitinophagaceae</taxon>
        <taxon>Flavihumibacter</taxon>
    </lineage>
</organism>
<gene>
    <name evidence="2" type="ORF">L0U88_15325</name>
</gene>